<evidence type="ECO:0000313" key="8">
    <source>
        <dbReference type="Proteomes" id="UP001501237"/>
    </source>
</evidence>
<evidence type="ECO:0000256" key="2">
    <source>
        <dbReference type="ARBA" id="ARBA00022475"/>
    </source>
</evidence>
<evidence type="ECO:0000313" key="7">
    <source>
        <dbReference type="EMBL" id="GAA3227804.1"/>
    </source>
</evidence>
<comment type="caution">
    <text evidence="7">The sequence shown here is derived from an EMBL/GenBank/DDBJ whole genome shotgun (WGS) entry which is preliminary data.</text>
</comment>
<feature type="transmembrane region" description="Helical" evidence="6">
    <location>
        <begin position="12"/>
        <end position="34"/>
    </location>
</feature>
<feature type="transmembrane region" description="Helical" evidence="6">
    <location>
        <begin position="222"/>
        <end position="241"/>
    </location>
</feature>
<keyword evidence="2" id="KW-1003">Cell membrane</keyword>
<feature type="transmembrane region" description="Helical" evidence="6">
    <location>
        <begin position="86"/>
        <end position="113"/>
    </location>
</feature>
<feature type="transmembrane region" description="Helical" evidence="6">
    <location>
        <begin position="253"/>
        <end position="276"/>
    </location>
</feature>
<feature type="transmembrane region" description="Helical" evidence="6">
    <location>
        <begin position="336"/>
        <end position="359"/>
    </location>
</feature>
<feature type="transmembrane region" description="Helical" evidence="6">
    <location>
        <begin position="46"/>
        <end position="65"/>
    </location>
</feature>
<proteinExistence type="predicted"/>
<evidence type="ECO:0000256" key="4">
    <source>
        <dbReference type="ARBA" id="ARBA00022989"/>
    </source>
</evidence>
<feature type="transmembrane region" description="Helical" evidence="6">
    <location>
        <begin position="297"/>
        <end position="316"/>
    </location>
</feature>
<reference evidence="8" key="1">
    <citation type="journal article" date="2019" name="Int. J. Syst. Evol. Microbiol.">
        <title>The Global Catalogue of Microorganisms (GCM) 10K type strain sequencing project: providing services to taxonomists for standard genome sequencing and annotation.</title>
        <authorList>
            <consortium name="The Broad Institute Genomics Platform"/>
            <consortium name="The Broad Institute Genome Sequencing Center for Infectious Disease"/>
            <person name="Wu L."/>
            <person name="Ma J."/>
        </authorList>
    </citation>
    <scope>NUCLEOTIDE SEQUENCE [LARGE SCALE GENOMIC DNA]</scope>
    <source>
        <strain evidence="8">JCM 9377</strain>
    </source>
</reference>
<evidence type="ECO:0000256" key="3">
    <source>
        <dbReference type="ARBA" id="ARBA00022692"/>
    </source>
</evidence>
<feature type="transmembrane region" description="Helical" evidence="6">
    <location>
        <begin position="182"/>
        <end position="201"/>
    </location>
</feature>
<sequence length="424" mass="43210">MSAVRTAPTIRTGALTMGGGLVLLGLSASVYLVVSARAVGPDAFSSLSTLWTLIYTFGIGAFLPFEQELGRAHAHRTALGTGTRPLVVRVAAAAGAVLAALLTAGALLAPALVPRLFDGAWTAAGALALALGVMAAQYVTRGVFAGSSRFGWYSAQLGVEGVVRMAACAALLAWGVHSAAPYFWLLALAPLLALLLTLPGLRGAVPAGPPAPWSELSENLGWLLLGCLCAQGVANAAMVALKLLSPHDDTAGQFLAAFVIARVPLFLFQGVQAVLLPGLSAALATGDRTAFRAKLRGVLAATAAVGGAGVLGAALLGPWLLRLLFGPEFTLGRVHLVVLAAATALYMVAQVFQSALVSLGRHRDNALSWLAALGVFVLACALPLPPLARVELALMLSCATAAARTALRLRSARPGGVTASGAVR</sequence>
<gene>
    <name evidence="7" type="ORF">GCM10010468_56840</name>
</gene>
<protein>
    <recommendedName>
        <fullName evidence="9">O-antigen/teichoic acid export membrane protein</fullName>
    </recommendedName>
</protein>
<keyword evidence="4 6" id="KW-1133">Transmembrane helix</keyword>
<dbReference type="EMBL" id="BAAAUV010000017">
    <property type="protein sequence ID" value="GAA3227804.1"/>
    <property type="molecule type" value="Genomic_DNA"/>
</dbReference>
<evidence type="ECO:0000256" key="1">
    <source>
        <dbReference type="ARBA" id="ARBA00004651"/>
    </source>
</evidence>
<feature type="transmembrane region" description="Helical" evidence="6">
    <location>
        <begin position="152"/>
        <end position="176"/>
    </location>
</feature>
<evidence type="ECO:0000256" key="5">
    <source>
        <dbReference type="ARBA" id="ARBA00023136"/>
    </source>
</evidence>
<evidence type="ECO:0000256" key="6">
    <source>
        <dbReference type="SAM" id="Phobius"/>
    </source>
</evidence>
<keyword evidence="5 6" id="KW-0472">Membrane</keyword>
<feature type="transmembrane region" description="Helical" evidence="6">
    <location>
        <begin position="119"/>
        <end position="140"/>
    </location>
</feature>
<comment type="subcellular location">
    <subcellularLocation>
        <location evidence="1">Cell membrane</location>
        <topology evidence="1">Multi-pass membrane protein</topology>
    </subcellularLocation>
</comment>
<feature type="transmembrane region" description="Helical" evidence="6">
    <location>
        <begin position="366"/>
        <end position="384"/>
    </location>
</feature>
<dbReference type="InterPro" id="IPR050833">
    <property type="entry name" value="Poly_Biosynth_Transport"/>
</dbReference>
<dbReference type="RefSeq" id="WP_344834260.1">
    <property type="nucleotide sequence ID" value="NZ_BAAAUV010000017.1"/>
</dbReference>
<organism evidence="7 8">
    <name type="scientific">Actinocorallia longicatena</name>
    <dbReference type="NCBI Taxonomy" id="111803"/>
    <lineage>
        <taxon>Bacteria</taxon>
        <taxon>Bacillati</taxon>
        <taxon>Actinomycetota</taxon>
        <taxon>Actinomycetes</taxon>
        <taxon>Streptosporangiales</taxon>
        <taxon>Thermomonosporaceae</taxon>
        <taxon>Actinocorallia</taxon>
    </lineage>
</organism>
<accession>A0ABP6QK27</accession>
<name>A0ABP6QK27_9ACTN</name>
<dbReference type="Proteomes" id="UP001501237">
    <property type="component" value="Unassembled WGS sequence"/>
</dbReference>
<evidence type="ECO:0008006" key="9">
    <source>
        <dbReference type="Google" id="ProtNLM"/>
    </source>
</evidence>
<keyword evidence="8" id="KW-1185">Reference proteome</keyword>
<dbReference type="PANTHER" id="PTHR30250:SF11">
    <property type="entry name" value="O-ANTIGEN TRANSPORTER-RELATED"/>
    <property type="match status" value="1"/>
</dbReference>
<keyword evidence="3 6" id="KW-0812">Transmembrane</keyword>
<dbReference type="PANTHER" id="PTHR30250">
    <property type="entry name" value="PST FAMILY PREDICTED COLANIC ACID TRANSPORTER"/>
    <property type="match status" value="1"/>
</dbReference>